<name>A0A9W7B6W8_9STRA</name>
<reference evidence="3" key="1">
    <citation type="journal article" date="2023" name="Commun. Biol.">
        <title>Genome analysis of Parmales, the sister group of diatoms, reveals the evolutionary specialization of diatoms from phago-mixotrophs to photoautotrophs.</title>
        <authorList>
            <person name="Ban H."/>
            <person name="Sato S."/>
            <person name="Yoshikawa S."/>
            <person name="Yamada K."/>
            <person name="Nakamura Y."/>
            <person name="Ichinomiya M."/>
            <person name="Sato N."/>
            <person name="Blanc-Mathieu R."/>
            <person name="Endo H."/>
            <person name="Kuwata A."/>
            <person name="Ogata H."/>
        </authorList>
    </citation>
    <scope>NUCLEOTIDE SEQUENCE [LARGE SCALE GENOMIC DNA]</scope>
    <source>
        <strain evidence="3">NIES 3701</strain>
    </source>
</reference>
<dbReference type="AlphaFoldDB" id="A0A9W7B6W8"/>
<evidence type="ECO:0000313" key="2">
    <source>
        <dbReference type="EMBL" id="GMH83191.1"/>
    </source>
</evidence>
<proteinExistence type="predicted"/>
<organism evidence="2 3">
    <name type="scientific">Triparma strigata</name>
    <dbReference type="NCBI Taxonomy" id="1606541"/>
    <lineage>
        <taxon>Eukaryota</taxon>
        <taxon>Sar</taxon>
        <taxon>Stramenopiles</taxon>
        <taxon>Ochrophyta</taxon>
        <taxon>Bolidophyceae</taxon>
        <taxon>Parmales</taxon>
        <taxon>Triparmaceae</taxon>
        <taxon>Triparma</taxon>
    </lineage>
</organism>
<dbReference type="Proteomes" id="UP001165085">
    <property type="component" value="Unassembled WGS sequence"/>
</dbReference>
<comment type="caution">
    <text evidence="2">The sequence shown here is derived from an EMBL/GenBank/DDBJ whole genome shotgun (WGS) entry which is preliminary data.</text>
</comment>
<accession>A0A9W7B6W8</accession>
<keyword evidence="3" id="KW-1185">Reference proteome</keyword>
<evidence type="ECO:0000256" key="1">
    <source>
        <dbReference type="SAM" id="MobiDB-lite"/>
    </source>
</evidence>
<sequence>MSSSATSRPPPKVRGPPPSAKKRKLYTPGPMPSAPSTSSPLSSIPNVIFYDVLFPFLSLTDFKFLISCSNYLTRSFEIPLNDLSFSKFACLNHDTFLKTFVLDRTSPSGDYIDPLNEFKNVHGKHCCVRGFPWRKKNHVKAVQAC</sequence>
<feature type="compositionally biased region" description="Pro residues" evidence="1">
    <location>
        <begin position="8"/>
        <end position="19"/>
    </location>
</feature>
<protein>
    <submittedName>
        <fullName evidence="2">Uncharacterized protein</fullName>
    </submittedName>
</protein>
<dbReference type="OrthoDB" id="10650041at2759"/>
<gene>
    <name evidence="2" type="ORF">TrST_g5120</name>
</gene>
<evidence type="ECO:0000313" key="3">
    <source>
        <dbReference type="Proteomes" id="UP001165085"/>
    </source>
</evidence>
<dbReference type="EMBL" id="BRXY01000279">
    <property type="protein sequence ID" value="GMH83191.1"/>
    <property type="molecule type" value="Genomic_DNA"/>
</dbReference>
<feature type="region of interest" description="Disordered" evidence="1">
    <location>
        <begin position="1"/>
        <end position="40"/>
    </location>
</feature>